<accession>A0A251VS43</accession>
<dbReference type="InterPro" id="IPR024764">
    <property type="entry name" value="TFIIIC_Znf"/>
</dbReference>
<feature type="repeat" description="WD" evidence="1">
    <location>
        <begin position="376"/>
        <end position="407"/>
    </location>
</feature>
<dbReference type="FunCoup" id="A0A251VS43">
    <property type="interactions" value="1598"/>
</dbReference>
<feature type="repeat" description="WD" evidence="1">
    <location>
        <begin position="263"/>
        <end position="310"/>
    </location>
</feature>
<dbReference type="GO" id="GO:0006384">
    <property type="term" value="P:transcription initiation at RNA polymerase III promoter"/>
    <property type="evidence" value="ECO:0007669"/>
    <property type="project" value="InterPro"/>
</dbReference>
<dbReference type="Pfam" id="PF12660">
    <property type="entry name" value="zf-TFIIIC"/>
    <property type="match status" value="1"/>
</dbReference>
<dbReference type="PANTHER" id="PTHR15496:SF2">
    <property type="entry name" value="GENERAL TRANSCRIPTION FACTOR 3C POLYPEPTIDE 4"/>
    <property type="match status" value="1"/>
</dbReference>
<evidence type="ECO:0000259" key="2">
    <source>
        <dbReference type="Pfam" id="PF12657"/>
    </source>
</evidence>
<name>A0A251VS43_HELAN</name>
<protein>
    <submittedName>
        <fullName evidence="5">Putative zinc finger, RING/FYVE/PHD-type</fullName>
    </submittedName>
    <submittedName>
        <fullName evidence="4">Transcription factor WD40-like family</fullName>
    </submittedName>
</protein>
<feature type="domain" description="Transcription factor IIIC 90kDa subunit N-terminal" evidence="2">
    <location>
        <begin position="22"/>
        <end position="455"/>
    </location>
</feature>
<feature type="domain" description="Transcription factor IIIC putative zinc-finger" evidence="3">
    <location>
        <begin position="677"/>
        <end position="730"/>
    </location>
</feature>
<dbReference type="InParanoid" id="A0A251VS43"/>
<reference evidence="4" key="3">
    <citation type="submission" date="2020-06" db="EMBL/GenBank/DDBJ databases">
        <title>Helianthus annuus Genome sequencing and assembly Release 2.</title>
        <authorList>
            <person name="Gouzy J."/>
            <person name="Langlade N."/>
            <person name="Munos S."/>
        </authorList>
    </citation>
    <scope>NUCLEOTIDE SEQUENCE</scope>
    <source>
        <tissue evidence="4">Leaves</tissue>
    </source>
</reference>
<dbReference type="PANTHER" id="PTHR15496">
    <property type="entry name" value="GENERAL TRANSCRIPTION FACTOR 3C POLYPEPTIDE 4 FAMILY"/>
    <property type="match status" value="1"/>
</dbReference>
<dbReference type="EMBL" id="MNCJ02000316">
    <property type="protein sequence ID" value="KAF5823228.1"/>
    <property type="molecule type" value="Genomic_DNA"/>
</dbReference>
<gene>
    <name evidence="5" type="ORF">HannXRQ_Chr01g0023961</name>
    <name evidence="4" type="ORF">HanXRQr2_Chr01g0036071</name>
</gene>
<dbReference type="EMBL" id="CM007890">
    <property type="protein sequence ID" value="OTG37906.1"/>
    <property type="molecule type" value="Genomic_DNA"/>
</dbReference>
<keyword evidence="1" id="KW-0853">WD repeat</keyword>
<keyword evidence="6" id="KW-1185">Reference proteome</keyword>
<proteinExistence type="predicted"/>
<dbReference type="InterPro" id="IPR015943">
    <property type="entry name" value="WD40/YVTN_repeat-like_dom_sf"/>
</dbReference>
<reference evidence="4 6" key="1">
    <citation type="journal article" date="2017" name="Nature">
        <title>The sunflower genome provides insights into oil metabolism, flowering and Asterid evolution.</title>
        <authorList>
            <person name="Badouin H."/>
            <person name="Gouzy J."/>
            <person name="Grassa C.J."/>
            <person name="Murat F."/>
            <person name="Staton S.E."/>
            <person name="Cottret L."/>
            <person name="Lelandais-Briere C."/>
            <person name="Owens G.L."/>
            <person name="Carrere S."/>
            <person name="Mayjonade B."/>
            <person name="Legrand L."/>
            <person name="Gill N."/>
            <person name="Kane N.C."/>
            <person name="Bowers J.E."/>
            <person name="Hubner S."/>
            <person name="Bellec A."/>
            <person name="Berard A."/>
            <person name="Berges H."/>
            <person name="Blanchet N."/>
            <person name="Boniface M.C."/>
            <person name="Brunel D."/>
            <person name="Catrice O."/>
            <person name="Chaidir N."/>
            <person name="Claudel C."/>
            <person name="Donnadieu C."/>
            <person name="Faraut T."/>
            <person name="Fievet G."/>
            <person name="Helmstetter N."/>
            <person name="King M."/>
            <person name="Knapp S.J."/>
            <person name="Lai Z."/>
            <person name="Le Paslier M.C."/>
            <person name="Lippi Y."/>
            <person name="Lorenzon L."/>
            <person name="Mandel J.R."/>
            <person name="Marage G."/>
            <person name="Marchand G."/>
            <person name="Marquand E."/>
            <person name="Bret-Mestries E."/>
            <person name="Morien E."/>
            <person name="Nambeesan S."/>
            <person name="Nguyen T."/>
            <person name="Pegot-Espagnet P."/>
            <person name="Pouilly N."/>
            <person name="Raftis F."/>
            <person name="Sallet E."/>
            <person name="Schiex T."/>
            <person name="Thomas J."/>
            <person name="Vandecasteele C."/>
            <person name="Vares D."/>
            <person name="Vear F."/>
            <person name="Vautrin S."/>
            <person name="Crespi M."/>
            <person name="Mangin B."/>
            <person name="Burke J.M."/>
            <person name="Salse J."/>
            <person name="Munos S."/>
            <person name="Vincourt P."/>
            <person name="Rieseberg L.H."/>
            <person name="Langlade N.B."/>
        </authorList>
    </citation>
    <scope>NUCLEOTIDE SEQUENCE [LARGE SCALE GENOMIC DNA]</scope>
    <source>
        <strain evidence="6">cv. SF193</strain>
        <tissue evidence="4">Leaves</tissue>
    </source>
</reference>
<dbReference type="InterPro" id="IPR024761">
    <property type="entry name" value="TFIIIC_delta_N"/>
</dbReference>
<dbReference type="Proteomes" id="UP000215914">
    <property type="component" value="Chromosome 1"/>
</dbReference>
<dbReference type="GO" id="GO:0004402">
    <property type="term" value="F:histone acetyltransferase activity"/>
    <property type="evidence" value="ECO:0007669"/>
    <property type="project" value="InterPro"/>
</dbReference>
<reference evidence="5" key="2">
    <citation type="submission" date="2017-02" db="EMBL/GenBank/DDBJ databases">
        <title>Sunflower complete genome.</title>
        <authorList>
            <person name="Langlade N."/>
            <person name="Munos S."/>
        </authorList>
    </citation>
    <scope>NUCLEOTIDE SEQUENCE [LARGE SCALE GENOMIC DNA]</scope>
    <source>
        <tissue evidence="5">Leaves</tissue>
    </source>
</reference>
<dbReference type="InterPro" id="IPR044230">
    <property type="entry name" value="GTF3C4"/>
</dbReference>
<dbReference type="PROSITE" id="PS50082">
    <property type="entry name" value="WD_REPEATS_2"/>
    <property type="match status" value="2"/>
</dbReference>
<evidence type="ECO:0000313" key="6">
    <source>
        <dbReference type="Proteomes" id="UP000215914"/>
    </source>
</evidence>
<evidence type="ECO:0000313" key="5">
    <source>
        <dbReference type="EMBL" id="OTG37906.1"/>
    </source>
</evidence>
<dbReference type="AlphaFoldDB" id="A0A251VS43"/>
<evidence type="ECO:0000256" key="1">
    <source>
        <dbReference type="PROSITE-ProRule" id="PRU00221"/>
    </source>
</evidence>
<dbReference type="SMART" id="SM00320">
    <property type="entry name" value="WD40"/>
    <property type="match status" value="3"/>
</dbReference>
<dbReference type="OMA" id="RIPMHAM"/>
<evidence type="ECO:0000313" key="4">
    <source>
        <dbReference type="EMBL" id="KAF5823228.1"/>
    </source>
</evidence>
<dbReference type="Pfam" id="PF12657">
    <property type="entry name" value="TFIIIC_delta"/>
    <property type="match status" value="1"/>
</dbReference>
<dbReference type="STRING" id="4232.A0A251VS43"/>
<sequence>MASRFQAAILVSSPMCSNAIAWSDENLIAAASGYCVTIMNPAMPFGPKGLITIPDIKPFPVGVIESKDLDSGCMLPTCLSREARPCVRSISWSPLGFAPNAGCLLAVCTTKGVVKVYRSPFCEFSADWVEVMDISEMLHTYFAKIRYGEAHVASPEDSSQVNFKQGNHEDGPIAHLRIRSKGKRQNNSSFISAEQYAHRSAMLSSLVAVWSPMLDSESARRFCVLAVGAKSGIISFWRVHEPQCYSITQGSNPAPVASFVGFIQAHNSWITAISFSKFVSDGSPQLLLSTGSSDGSVKLWRVYISDLLKSTEDSHASFSLLKEVISIGSGACTVLSLLLPDTSPHKIILAVGRGSGSLELLTYDTSVGTFDVSGSHHAHNQAVTGLAWAFDGQCLYSCSQDNSLHSWIIKGYSLHEVPLPSNILGVKMSTDVPSVSDACFGIAVSPANLVLAVVRRFDVNALNPMYQKSSLKAVVEFFWIGGQKLQDDGASDDESLVCWGRNMLWSLNQYVHRLDKPLVVWDMIAALSAFIKKSEVSYVEQILVKWLTSSLGFECAPSLESVFPHVYRLSSRQLHLLNIINRHVILREAKLDDGEHTFARKESKVWITLLEMCEKHIRERLVGCSFSAILNGNLQLAGLAQMRLWVAKNDYMVQDHVKRLASEVKKIKKRYVAEAEDEHCSYCSAGVPFEDTDVAYCRSVDRHKMARCAVSMVVCSLSPLWFCVSCMRQVSNLAPETLFTLLRYPAPSVDQKGDIILSKPLCPFCGILLQRLQPMFLLSTLPV</sequence>
<evidence type="ECO:0000259" key="3">
    <source>
        <dbReference type="Pfam" id="PF12660"/>
    </source>
</evidence>
<organism evidence="5 6">
    <name type="scientific">Helianthus annuus</name>
    <name type="common">Common sunflower</name>
    <dbReference type="NCBI Taxonomy" id="4232"/>
    <lineage>
        <taxon>Eukaryota</taxon>
        <taxon>Viridiplantae</taxon>
        <taxon>Streptophyta</taxon>
        <taxon>Embryophyta</taxon>
        <taxon>Tracheophyta</taxon>
        <taxon>Spermatophyta</taxon>
        <taxon>Magnoliopsida</taxon>
        <taxon>eudicotyledons</taxon>
        <taxon>Gunneridae</taxon>
        <taxon>Pentapetalae</taxon>
        <taxon>asterids</taxon>
        <taxon>campanulids</taxon>
        <taxon>Asterales</taxon>
        <taxon>Asteraceae</taxon>
        <taxon>Asteroideae</taxon>
        <taxon>Heliantheae alliance</taxon>
        <taxon>Heliantheae</taxon>
        <taxon>Helianthus</taxon>
    </lineage>
</organism>
<dbReference type="SUPFAM" id="SSF50978">
    <property type="entry name" value="WD40 repeat-like"/>
    <property type="match status" value="1"/>
</dbReference>
<dbReference type="Gene3D" id="2.130.10.10">
    <property type="entry name" value="YVTN repeat-like/Quinoprotein amine dehydrogenase"/>
    <property type="match status" value="2"/>
</dbReference>
<dbReference type="OrthoDB" id="6021743at2759"/>
<dbReference type="Gramene" id="mRNA:HanXRQr2_Chr01g0036071">
    <property type="protein sequence ID" value="mRNA:HanXRQr2_Chr01g0036071"/>
    <property type="gene ID" value="HanXRQr2_Chr01g0036071"/>
</dbReference>
<dbReference type="GO" id="GO:0000127">
    <property type="term" value="C:transcription factor TFIIIC complex"/>
    <property type="evidence" value="ECO:0000318"/>
    <property type="project" value="GO_Central"/>
</dbReference>
<dbReference type="InterPro" id="IPR001680">
    <property type="entry name" value="WD40_rpt"/>
</dbReference>
<dbReference type="InterPro" id="IPR036322">
    <property type="entry name" value="WD40_repeat_dom_sf"/>
</dbReference>